<reference evidence="3" key="1">
    <citation type="submission" date="2019-04" db="EMBL/GenBank/DDBJ databases">
        <title>Genome assembly of Zosterops borbonicus 15179.</title>
        <authorList>
            <person name="Leroy T."/>
            <person name="Anselmetti Y."/>
            <person name="Tilak M.-K."/>
            <person name="Nabholz B."/>
        </authorList>
    </citation>
    <scope>NUCLEOTIDE SEQUENCE</scope>
    <source>
        <strain evidence="3">HGM_15179</strain>
        <tissue evidence="3">Muscle</tissue>
    </source>
</reference>
<dbReference type="InterPro" id="IPR050782">
    <property type="entry name" value="PP1_regulatory_subunit_3"/>
</dbReference>
<dbReference type="Gene3D" id="2.60.40.2440">
    <property type="entry name" value="Carbohydrate binding type-21 domain"/>
    <property type="match status" value="1"/>
</dbReference>
<dbReference type="OrthoDB" id="1881at2759"/>
<feature type="compositionally biased region" description="Low complexity" evidence="1">
    <location>
        <begin position="640"/>
        <end position="653"/>
    </location>
</feature>
<dbReference type="PROSITE" id="PS51159">
    <property type="entry name" value="CBM21"/>
    <property type="match status" value="1"/>
</dbReference>
<feature type="compositionally biased region" description="Polar residues" evidence="1">
    <location>
        <begin position="11"/>
        <end position="24"/>
    </location>
</feature>
<feature type="region of interest" description="Disordered" evidence="1">
    <location>
        <begin position="1075"/>
        <end position="1096"/>
    </location>
</feature>
<dbReference type="GO" id="GO:0000164">
    <property type="term" value="C:protein phosphatase type 1 complex"/>
    <property type="evidence" value="ECO:0007669"/>
    <property type="project" value="TreeGrafter"/>
</dbReference>
<dbReference type="Proteomes" id="UP000796761">
    <property type="component" value="Unassembled WGS sequence"/>
</dbReference>
<evidence type="ECO:0000313" key="4">
    <source>
        <dbReference type="Proteomes" id="UP000796761"/>
    </source>
</evidence>
<organism evidence="3 4">
    <name type="scientific">Zosterops borbonicus</name>
    <dbReference type="NCBI Taxonomy" id="364589"/>
    <lineage>
        <taxon>Eukaryota</taxon>
        <taxon>Metazoa</taxon>
        <taxon>Chordata</taxon>
        <taxon>Craniata</taxon>
        <taxon>Vertebrata</taxon>
        <taxon>Euteleostomi</taxon>
        <taxon>Archelosauria</taxon>
        <taxon>Archosauria</taxon>
        <taxon>Dinosauria</taxon>
        <taxon>Saurischia</taxon>
        <taxon>Theropoda</taxon>
        <taxon>Coelurosauria</taxon>
        <taxon>Aves</taxon>
        <taxon>Neognathae</taxon>
        <taxon>Neoaves</taxon>
        <taxon>Telluraves</taxon>
        <taxon>Australaves</taxon>
        <taxon>Passeriformes</taxon>
        <taxon>Sylvioidea</taxon>
        <taxon>Zosteropidae</taxon>
        <taxon>Zosterops</taxon>
    </lineage>
</organism>
<dbReference type="PANTHER" id="PTHR12307:SF2">
    <property type="entry name" value="PROTEIN PHOSPHATASE 1 REGULATORY SUBUNIT 3A"/>
    <property type="match status" value="1"/>
</dbReference>
<feature type="region of interest" description="Disordered" evidence="1">
    <location>
        <begin position="1041"/>
        <end position="1062"/>
    </location>
</feature>
<name>A0A8K1GYZ2_9PASS</name>
<evidence type="ECO:0000313" key="3">
    <source>
        <dbReference type="EMBL" id="TRZ26632.1"/>
    </source>
</evidence>
<gene>
    <name evidence="3" type="ORF">HGM15179_000403</name>
</gene>
<feature type="region of interest" description="Disordered" evidence="1">
    <location>
        <begin position="299"/>
        <end position="325"/>
    </location>
</feature>
<feature type="domain" description="CBM21" evidence="2">
    <location>
        <begin position="124"/>
        <end position="232"/>
    </location>
</feature>
<dbReference type="EMBL" id="SWJQ01000007">
    <property type="protein sequence ID" value="TRZ26632.1"/>
    <property type="molecule type" value="Genomic_DNA"/>
</dbReference>
<feature type="region of interest" description="Disordered" evidence="1">
    <location>
        <begin position="1"/>
        <end position="60"/>
    </location>
</feature>
<dbReference type="Pfam" id="PF03370">
    <property type="entry name" value="CBM_21"/>
    <property type="match status" value="1"/>
</dbReference>
<dbReference type="GO" id="GO:0008157">
    <property type="term" value="F:protein phosphatase 1 binding"/>
    <property type="evidence" value="ECO:0007669"/>
    <property type="project" value="TreeGrafter"/>
</dbReference>
<proteinExistence type="predicted"/>
<accession>A0A8K1GYZ2</accession>
<dbReference type="CDD" id="cd22255">
    <property type="entry name" value="PBD_PPP1R3A"/>
    <property type="match status" value="1"/>
</dbReference>
<dbReference type="GO" id="GO:2001069">
    <property type="term" value="F:glycogen binding"/>
    <property type="evidence" value="ECO:0007669"/>
    <property type="project" value="TreeGrafter"/>
</dbReference>
<evidence type="ECO:0000259" key="2">
    <source>
        <dbReference type="PROSITE" id="PS51159"/>
    </source>
</evidence>
<dbReference type="InterPro" id="IPR038175">
    <property type="entry name" value="CBM21_dom_sf"/>
</dbReference>
<feature type="region of interest" description="Disordered" evidence="1">
    <location>
        <begin position="627"/>
        <end position="727"/>
    </location>
</feature>
<feature type="compositionally biased region" description="Basic and acidic residues" evidence="1">
    <location>
        <begin position="1075"/>
        <end position="1086"/>
    </location>
</feature>
<sequence length="1321" mass="147581">MESFEGPGQVNRANLLQVPTGSDSTSEEEDVNIDIKLRFSPRPRRRNSSTSEEEEADTPTHISRKVSFADAFGFDLVSVKEFDIWEFPNTGQEKYLQDEVFPQEEFFFSQQFTLPASQEELLQKVRKQKVMLESVVLLPGITSMNGIIRVLNVSFEKHVYVRMTLNNWLSYYDILAEFMPNSCGSETDQFCFKISLVPPFQKDGIKVEFCIRYETSVGTFWANNDDKNYTLICHKKETVPKVDNKLQKEATDLKGYSLKGCLKATQSRKEEILATSDDSTWNNPRTSDTNIPEIVYSQAEDKDTKLTNENTKEKNAENQGDHKDDEKELELLLNPHFTGARGTSSRDERNLCTTEPINFLSETERLVKKLTCLERSSDFHPVPISSSSENSSHAIGEELKDKAKHSVRDYNNQLPGKEGTAGSVNSCEWSLEHTDTSESLLLAKHFPLTEQNEAINIMATGSSRQGERHTNISKGEIDSASGRRMMERLFTNEDAAGASKAAHETRPETILPEHDESVQLNECIARTLDGNANPALEHQAPQMSHQTLGSLLSDAEKNEGKIRMIESNVQVHLRGDLYASTFAHAGVSTDSTQKKGVGEMSEKNTDLGKQKNFIEVADLASIGEEEASKPFKSHRKHNAKALNPAPLAAENNKQAPRATRVDERRPEDTQEDRGFRRFKDREKPDSTNKGRPIGRESEANFAEQRWQETGSEVRWRVRGSMEPQTGTSTKELFTCQEAASCEKSSVSEQGITEKTEAGTPYIIKTTSESAPEKMPGSEKAVIAKLPRETALSDRPTEEKETAFDTREGRNDGSHYALCQLNTVGVLYDTEFEKKSVLGIYNAYVHETLQGEMKSGCNSRGKCAKAQPDNILPAGEAVKASATGKNDMEGLRSDVPKSPLSTQEHLYREKAEEVYRGESRGDTLSCLCSKAETKMPPSGTNTVPSYSYKSSSVAFSEGPTVEGGMEHMYRYFESKVIDKVAAESGYNLNLTTENTCIKKSFSPEVEKGEVPFASDTAILGEGRGRNTGQFFHQAELQQEKSWRPEVLISKSTRENGGTDSQADPLITERKKLNWLDDSQKERQHASDSSDISNQKSEALKLPRGLDAGEGSEFRVSLQGLPTLKRVNSSFQFCIVCKLAQYPFLYYIQVTYEVDEEHRAKDGALWNPTLTVCLYFQSCPIPGAESALSNVEFHMVGDCPVLNVVRVSLQGLPTLKRVNSSFQFCIVCKLAQYPFLYYIQVTYEVDEEHRAKDGALWNPTLTGQQSDVTPFTVTLCLTHEPVAHPSHSVYPPIMLCLSSLASACWTFCPEGACDSIKIFTEIQ</sequence>
<comment type="caution">
    <text evidence="3">The sequence shown here is derived from an EMBL/GenBank/DDBJ whole genome shotgun (WGS) entry which is preliminary data.</text>
</comment>
<evidence type="ECO:0000256" key="1">
    <source>
        <dbReference type="SAM" id="MobiDB-lite"/>
    </source>
</evidence>
<dbReference type="GO" id="GO:0005979">
    <property type="term" value="P:regulation of glycogen biosynthetic process"/>
    <property type="evidence" value="ECO:0007669"/>
    <property type="project" value="TreeGrafter"/>
</dbReference>
<dbReference type="PANTHER" id="PTHR12307">
    <property type="entry name" value="PROTEIN PHOSPHATASE 1 REGULATORY SUBUNIT"/>
    <property type="match status" value="1"/>
</dbReference>
<dbReference type="InterPro" id="IPR005036">
    <property type="entry name" value="CBM21_dom"/>
</dbReference>
<feature type="compositionally biased region" description="Basic and acidic residues" evidence="1">
    <location>
        <begin position="659"/>
        <end position="698"/>
    </location>
</feature>
<protein>
    <recommendedName>
        <fullName evidence="2">CBM21 domain-containing protein</fullName>
    </recommendedName>
</protein>
<keyword evidence="4" id="KW-1185">Reference proteome</keyword>